<dbReference type="GO" id="GO:0004354">
    <property type="term" value="F:glutamate dehydrogenase (NADP+) activity"/>
    <property type="evidence" value="ECO:0007669"/>
    <property type="project" value="TreeGrafter"/>
</dbReference>
<evidence type="ECO:0000313" key="5">
    <source>
        <dbReference type="Proteomes" id="UP000554766"/>
    </source>
</evidence>
<evidence type="ECO:0000256" key="1">
    <source>
        <dbReference type="ARBA" id="ARBA00006382"/>
    </source>
</evidence>
<reference evidence="4 5" key="1">
    <citation type="journal article" date="2020" name="Nat. Commun.">
        <title>The structures of two archaeal type IV pili illuminate evolutionary relationships.</title>
        <authorList>
            <person name="Wang F."/>
            <person name="Baquero D.P."/>
            <person name="Su Z."/>
            <person name="Beltran L.C."/>
            <person name="Prangishvili D."/>
            <person name="Krupovic M."/>
            <person name="Egelman E.H."/>
        </authorList>
    </citation>
    <scope>NUCLEOTIDE SEQUENCE [LARGE SCALE GENOMIC DNA]</scope>
    <source>
        <strain evidence="4 5">2GA</strain>
    </source>
</reference>
<feature type="domain" description="Glutamate/phenylalanine/leucine/valine/L-tryptophan dehydrogenase dimerisation" evidence="3">
    <location>
        <begin position="41"/>
        <end position="99"/>
    </location>
</feature>
<dbReference type="PANTHER" id="PTHR43571">
    <property type="entry name" value="NADP-SPECIFIC GLUTAMATE DEHYDROGENASE 1-RELATED"/>
    <property type="match status" value="1"/>
</dbReference>
<dbReference type="AlphaFoldDB" id="A0A7L4PDG8"/>
<gene>
    <name evidence="4" type="ORF">HC235_11900</name>
</gene>
<dbReference type="Pfam" id="PF02812">
    <property type="entry name" value="ELFV_dehydrog_N"/>
    <property type="match status" value="1"/>
</dbReference>
<dbReference type="InterPro" id="IPR006097">
    <property type="entry name" value="Glu/Leu/Phe/Val/Trp_DH_dimer"/>
</dbReference>
<evidence type="ECO:0000259" key="3">
    <source>
        <dbReference type="Pfam" id="PF02812"/>
    </source>
</evidence>
<keyword evidence="2" id="KW-0560">Oxidoreductase</keyword>
<dbReference type="GO" id="GO:0005829">
    <property type="term" value="C:cytosol"/>
    <property type="evidence" value="ECO:0007669"/>
    <property type="project" value="TreeGrafter"/>
</dbReference>
<dbReference type="SUPFAM" id="SSF53223">
    <property type="entry name" value="Aminoacid dehydrogenase-like, N-terminal domain"/>
    <property type="match status" value="1"/>
</dbReference>
<protein>
    <submittedName>
        <fullName evidence="4">Glutamate dehydrogenase</fullName>
    </submittedName>
</protein>
<organism evidence="4 5">
    <name type="scientific">Pyrobaculum arsenaticum</name>
    <dbReference type="NCBI Taxonomy" id="121277"/>
    <lineage>
        <taxon>Archaea</taxon>
        <taxon>Thermoproteota</taxon>
        <taxon>Thermoprotei</taxon>
        <taxon>Thermoproteales</taxon>
        <taxon>Thermoproteaceae</taxon>
        <taxon>Pyrobaculum</taxon>
    </lineage>
</organism>
<proteinExistence type="inferred from homology"/>
<dbReference type="Gene3D" id="3.40.50.10860">
    <property type="entry name" value="Leucine Dehydrogenase, chain A, domain 1"/>
    <property type="match status" value="1"/>
</dbReference>
<name>A0A7L4PDG8_9CREN</name>
<dbReference type="PANTHER" id="PTHR43571:SF1">
    <property type="entry name" value="NADP-SPECIFIC GLUTAMATE DEHYDROGENASE 1-RELATED"/>
    <property type="match status" value="1"/>
</dbReference>
<dbReference type="GO" id="GO:0006537">
    <property type="term" value="P:glutamate biosynthetic process"/>
    <property type="evidence" value="ECO:0007669"/>
    <property type="project" value="TreeGrafter"/>
</dbReference>
<feature type="non-terminal residue" evidence="4">
    <location>
        <position position="99"/>
    </location>
</feature>
<evidence type="ECO:0000313" key="4">
    <source>
        <dbReference type="EMBL" id="NYR16613.1"/>
    </source>
</evidence>
<accession>A0A7L4PDG8</accession>
<comment type="similarity">
    <text evidence="1">Belongs to the Glu/Leu/Phe/Val dehydrogenases family.</text>
</comment>
<comment type="caution">
    <text evidence="4">The sequence shown here is derived from an EMBL/GenBank/DDBJ whole genome shotgun (WGS) entry which is preliminary data.</text>
</comment>
<dbReference type="InterPro" id="IPR050724">
    <property type="entry name" value="Glu_Leu_Phe_Val_DH"/>
</dbReference>
<dbReference type="RefSeq" id="WP_275942397.1">
    <property type="nucleotide sequence ID" value="NZ_JAAVJF010000006.1"/>
</dbReference>
<keyword evidence="5" id="KW-1185">Reference proteome</keyword>
<dbReference type="InterPro" id="IPR046346">
    <property type="entry name" value="Aminoacid_DH-like_N_sf"/>
</dbReference>
<dbReference type="Gene3D" id="1.10.8.1210">
    <property type="match status" value="1"/>
</dbReference>
<dbReference type="EMBL" id="JAAVJF010000006">
    <property type="protein sequence ID" value="NYR16613.1"/>
    <property type="molecule type" value="Genomic_DNA"/>
</dbReference>
<sequence length="99" mass="11055">MAHTSGAYITSAFLENTLYTLKRGIELAGLPVEFYEALARPKRILIVSIPVRQDNGKIQYFEGYRVQHCDALGPFKGGIRFHPEVTLADDIALAMLMTL</sequence>
<evidence type="ECO:0000256" key="2">
    <source>
        <dbReference type="ARBA" id="ARBA00023002"/>
    </source>
</evidence>
<dbReference type="Proteomes" id="UP000554766">
    <property type="component" value="Unassembled WGS sequence"/>
</dbReference>